<reference evidence="1 2" key="2">
    <citation type="submission" date="2014-05" db="EMBL/GenBank/DDBJ databases">
        <title>Genome sequence of the 3-chlorobenzoate degrading bacterium Pseudomonas knackmussii B13 shows multiple evidence for horizontal gene transfer.</title>
        <authorList>
            <person name="Miyazaki R."/>
            <person name="Bertelli C."/>
            <person name="Falquet L."/>
            <person name="Robinson-Rechavi M."/>
            <person name="Gharib W."/>
            <person name="Roy S."/>
            <person name="Van der Meer J.R."/>
        </authorList>
    </citation>
    <scope>NUCLEOTIDE SEQUENCE [LARGE SCALE GENOMIC DNA]</scope>
    <source>
        <strain evidence="1 2">B13</strain>
    </source>
</reference>
<dbReference type="AlphaFoldDB" id="A0A024HPZ8"/>
<dbReference type="OrthoDB" id="7031605at2"/>
<dbReference type="EMBL" id="HG322950">
    <property type="protein sequence ID" value="CDF86724.1"/>
    <property type="molecule type" value="Genomic_DNA"/>
</dbReference>
<gene>
    <name evidence="1" type="ORF">PKB_5412</name>
</gene>
<sequence>MTALLVLAVCLLLMALPRLLPRPALALPEPPALHEMPVRPLPEVTAASEPQRAMPPDNLLSLPLGLHPADRQVHGAVEISGLLRVRPPLRFWSLSANEIRFGDCSRAPLGVAAVSSAGRHVEEGEYRVAAGDCVNGDLQVHGDLYLGRYSTVRGSVQVEGGVWMDEGAEVAGAIIARGSVRVGRRSRVAGPLMVGRNLSLARECVIGAPQVPTRISASSLRIIEGCRVHGQISAEGGAQVKPLARIEDLVEPL</sequence>
<dbReference type="SUPFAM" id="SSF51161">
    <property type="entry name" value="Trimeric LpxA-like enzymes"/>
    <property type="match status" value="1"/>
</dbReference>
<proteinExistence type="predicted"/>
<dbReference type="KEGG" id="pkc:PKB_5412"/>
<evidence type="ECO:0000313" key="1">
    <source>
        <dbReference type="EMBL" id="CDF86724.1"/>
    </source>
</evidence>
<name>A0A024HPZ8_PSEKB</name>
<accession>A0A024HPZ8</accession>
<reference evidence="1 2" key="1">
    <citation type="submission" date="2013-03" db="EMBL/GenBank/DDBJ databases">
        <authorList>
            <person name="Linke B."/>
        </authorList>
    </citation>
    <scope>NUCLEOTIDE SEQUENCE [LARGE SCALE GENOMIC DNA]</scope>
    <source>
        <strain evidence="1 2">B13</strain>
    </source>
</reference>
<dbReference type="PATRIC" id="fig|1301098.3.peg.5401"/>
<dbReference type="Proteomes" id="UP000025241">
    <property type="component" value="Chromosome I"/>
</dbReference>
<dbReference type="HOGENOM" id="CLU_1085324_0_0_6"/>
<keyword evidence="2" id="KW-1185">Reference proteome</keyword>
<protein>
    <recommendedName>
        <fullName evidence="3">Polymer-forming cytoskeletal protein</fullName>
    </recommendedName>
</protein>
<organism evidence="1 2">
    <name type="scientific">Pseudomonas knackmussii (strain DSM 6978 / CCUG 54928 / LMG 23759 / B13)</name>
    <dbReference type="NCBI Taxonomy" id="1301098"/>
    <lineage>
        <taxon>Bacteria</taxon>
        <taxon>Pseudomonadati</taxon>
        <taxon>Pseudomonadota</taxon>
        <taxon>Gammaproteobacteria</taxon>
        <taxon>Pseudomonadales</taxon>
        <taxon>Pseudomonadaceae</taxon>
        <taxon>Pseudomonas</taxon>
    </lineage>
</organism>
<evidence type="ECO:0008006" key="3">
    <source>
        <dbReference type="Google" id="ProtNLM"/>
    </source>
</evidence>
<dbReference type="InterPro" id="IPR011004">
    <property type="entry name" value="Trimer_LpxA-like_sf"/>
</dbReference>
<dbReference type="Gene3D" id="2.160.10.10">
    <property type="entry name" value="Hexapeptide repeat proteins"/>
    <property type="match status" value="1"/>
</dbReference>
<dbReference type="RefSeq" id="WP_043256053.1">
    <property type="nucleotide sequence ID" value="NZ_HG322950.1"/>
</dbReference>
<evidence type="ECO:0000313" key="2">
    <source>
        <dbReference type="Proteomes" id="UP000025241"/>
    </source>
</evidence>